<evidence type="ECO:0000256" key="4">
    <source>
        <dbReference type="ARBA" id="ARBA00023002"/>
    </source>
</evidence>
<evidence type="ECO:0000256" key="3">
    <source>
        <dbReference type="ARBA" id="ARBA00022827"/>
    </source>
</evidence>
<protein>
    <submittedName>
        <fullName evidence="6">NADPH-dependent 2,4-dienoyl-CoA reductase/sulfur reductase-like enzyme</fullName>
    </submittedName>
</protein>
<feature type="domain" description="FAD/NAD(P)-binding" evidence="5">
    <location>
        <begin position="6"/>
        <end position="289"/>
    </location>
</feature>
<dbReference type="Gene3D" id="3.50.50.60">
    <property type="entry name" value="FAD/NAD(P)-binding domain"/>
    <property type="match status" value="2"/>
</dbReference>
<dbReference type="EMBL" id="RJKE01000001">
    <property type="protein sequence ID" value="ROO88924.1"/>
    <property type="molecule type" value="Genomic_DNA"/>
</dbReference>
<dbReference type="GO" id="GO:0005737">
    <property type="term" value="C:cytoplasm"/>
    <property type="evidence" value="ECO:0007669"/>
    <property type="project" value="TreeGrafter"/>
</dbReference>
<dbReference type="AlphaFoldDB" id="A0A3N1D5X2"/>
<gene>
    <name evidence="6" type="ORF">EDD29_6609</name>
</gene>
<dbReference type="OrthoDB" id="1145at2"/>
<evidence type="ECO:0000256" key="1">
    <source>
        <dbReference type="ARBA" id="ARBA00001974"/>
    </source>
</evidence>
<dbReference type="InterPro" id="IPR050446">
    <property type="entry name" value="FAD-oxidoreductase/Apoptosis"/>
</dbReference>
<name>A0A3N1D5X2_9ACTN</name>
<dbReference type="GO" id="GO:0016651">
    <property type="term" value="F:oxidoreductase activity, acting on NAD(P)H"/>
    <property type="evidence" value="ECO:0007669"/>
    <property type="project" value="TreeGrafter"/>
</dbReference>
<dbReference type="PROSITE" id="PS51257">
    <property type="entry name" value="PROKAR_LIPOPROTEIN"/>
    <property type="match status" value="1"/>
</dbReference>
<dbReference type="Proteomes" id="UP000272400">
    <property type="component" value="Unassembled WGS sequence"/>
</dbReference>
<keyword evidence="3" id="KW-0274">FAD</keyword>
<dbReference type="SUPFAM" id="SSF55424">
    <property type="entry name" value="FAD/NAD-linked reductases, dimerisation (C-terminal) domain"/>
    <property type="match status" value="1"/>
</dbReference>
<dbReference type="PANTHER" id="PTHR43557:SF2">
    <property type="entry name" value="RIESKE DOMAIN-CONTAINING PROTEIN-RELATED"/>
    <property type="match status" value="1"/>
</dbReference>
<keyword evidence="7" id="KW-1185">Reference proteome</keyword>
<dbReference type="RefSeq" id="WP_123668103.1">
    <property type="nucleotide sequence ID" value="NZ_RJKE01000001.1"/>
</dbReference>
<dbReference type="PRINTS" id="PR00368">
    <property type="entry name" value="FADPNR"/>
</dbReference>
<keyword evidence="2" id="KW-0285">Flavoprotein</keyword>
<dbReference type="InterPro" id="IPR036188">
    <property type="entry name" value="FAD/NAD-bd_sf"/>
</dbReference>
<organism evidence="6 7">
    <name type="scientific">Actinocorallia herbida</name>
    <dbReference type="NCBI Taxonomy" id="58109"/>
    <lineage>
        <taxon>Bacteria</taxon>
        <taxon>Bacillati</taxon>
        <taxon>Actinomycetota</taxon>
        <taxon>Actinomycetes</taxon>
        <taxon>Streptosporangiales</taxon>
        <taxon>Thermomonosporaceae</taxon>
        <taxon>Actinocorallia</taxon>
    </lineage>
</organism>
<evidence type="ECO:0000313" key="6">
    <source>
        <dbReference type="EMBL" id="ROO88924.1"/>
    </source>
</evidence>
<reference evidence="6 7" key="1">
    <citation type="submission" date="2018-11" db="EMBL/GenBank/DDBJ databases">
        <title>Sequencing the genomes of 1000 actinobacteria strains.</title>
        <authorList>
            <person name="Klenk H.-P."/>
        </authorList>
    </citation>
    <scope>NUCLEOTIDE SEQUENCE [LARGE SCALE GENOMIC DNA]</scope>
    <source>
        <strain evidence="6 7">DSM 44254</strain>
    </source>
</reference>
<sequence length="379" mass="39199">MSGERAVVLGNGIAGLTACDTLRDTGFDGEIVLVGDERHGPYSRPALSKAALLDAGEMTSHRLPAPTHEAVELLGVAAARLDPDKQTVTLTDGTDLRYDGLVIATGARARRLAEDSAELTVRTLDDALALRARLAARPSVVVVGDGPLGMEVASGCLATGCAVTLVTLGRPLLAQLGPFLSDVFVTAARQSGLRLVTAGSMGFAEEGGSPRVVLDGGGALEADLVVTAIGDVPNVAWLASSGLLTGGALVADARGRIRPGIVAAGDVATVPTRRGPRRVPLWTSAIDQAKTAAAALLKGDEIPPLDLQPYFWTEQFGRSLKASGFLPGEGTPETLPLPENAKGALLRWTHPDGTATAVALDHRIPVPRLRRLTRPAAAV</sequence>
<dbReference type="PANTHER" id="PTHR43557">
    <property type="entry name" value="APOPTOSIS-INDUCING FACTOR 1"/>
    <property type="match status" value="1"/>
</dbReference>
<dbReference type="SUPFAM" id="SSF51905">
    <property type="entry name" value="FAD/NAD(P)-binding domain"/>
    <property type="match status" value="2"/>
</dbReference>
<comment type="caution">
    <text evidence="6">The sequence shown here is derived from an EMBL/GenBank/DDBJ whole genome shotgun (WGS) entry which is preliminary data.</text>
</comment>
<dbReference type="InterPro" id="IPR016156">
    <property type="entry name" value="FAD/NAD-linked_Rdtase_dimer_sf"/>
</dbReference>
<dbReference type="PRINTS" id="PR00469">
    <property type="entry name" value="PNDRDTASEII"/>
</dbReference>
<evidence type="ECO:0000313" key="7">
    <source>
        <dbReference type="Proteomes" id="UP000272400"/>
    </source>
</evidence>
<dbReference type="InterPro" id="IPR023753">
    <property type="entry name" value="FAD/NAD-binding_dom"/>
</dbReference>
<comment type="cofactor">
    <cofactor evidence="1">
        <name>FAD</name>
        <dbReference type="ChEBI" id="CHEBI:57692"/>
    </cofactor>
</comment>
<accession>A0A3N1D5X2</accession>
<keyword evidence="4" id="KW-0560">Oxidoreductase</keyword>
<proteinExistence type="predicted"/>
<dbReference type="Pfam" id="PF07992">
    <property type="entry name" value="Pyr_redox_2"/>
    <property type="match status" value="1"/>
</dbReference>
<evidence type="ECO:0000256" key="2">
    <source>
        <dbReference type="ARBA" id="ARBA00022630"/>
    </source>
</evidence>
<evidence type="ECO:0000259" key="5">
    <source>
        <dbReference type="Pfam" id="PF07992"/>
    </source>
</evidence>